<evidence type="ECO:0000256" key="10">
    <source>
        <dbReference type="SAM" id="MobiDB-lite"/>
    </source>
</evidence>
<feature type="binding site" evidence="9">
    <location>
        <position position="184"/>
    </location>
    <ligand>
        <name>diphosphate</name>
        <dbReference type="ChEBI" id="CHEBI:33019"/>
    </ligand>
</feature>
<evidence type="ECO:0000256" key="6">
    <source>
        <dbReference type="ARBA" id="ARBA00035024"/>
    </source>
</evidence>
<feature type="binding site" evidence="9">
    <location>
        <begin position="342"/>
        <end position="343"/>
    </location>
    <ligand>
        <name>beta-nicotinamide D-ribonucleotide</name>
        <dbReference type="ChEBI" id="CHEBI:14649"/>
    </ligand>
</feature>
<dbReference type="WBParaSite" id="jg6843">
    <property type="protein sequence ID" value="jg6843"/>
    <property type="gene ID" value="jg6843"/>
</dbReference>
<protein>
    <recommendedName>
        <fullName evidence="7">Nicotinamide phosphoribosyltransferase</fullName>
        <ecNumber evidence="6">2.4.2.12</ecNumber>
    </recommendedName>
</protein>
<evidence type="ECO:0000313" key="13">
    <source>
        <dbReference type="Proteomes" id="UP000887574"/>
    </source>
</evidence>
<evidence type="ECO:0000313" key="14">
    <source>
        <dbReference type="WBParaSite" id="jg6843"/>
    </source>
</evidence>
<dbReference type="Gene3D" id="3.20.20.70">
    <property type="entry name" value="Aldolase class I"/>
    <property type="match status" value="1"/>
</dbReference>
<sequence>MDSLNAVETFFLPQTPTRLVTHHVQYPKGTTHVYSYFESRGGKFDETCFFGLQYIIKRWLLGPVVNAQMVRQAKYFYKVHFGGMDVFNEQGWMHIVERHNGYLPVRIKAVPEGSVVGVRNVLFTVENTDPTVPWLTTWLETLLLQHQLKSPETDNCRKPAGDFWVTRWSAIQIARLWLSWMHIRRENRLLEFQSAAIGGAAHLVNFVGTDTIPGLQLCRKYYHSPMSGFSIPAAEHSTITSWQKSGESAAYLNMLEQFPVGLVSVVSDSYDIYNAVSCIWGDELKAYVMERADKGCLVIRPDSGDPTEVVLKVLNLLADKFPTTTNSNGYKVLPSYLRVMQGDGICLESLKEIIDGLKKEGWSVENVVFGTGGALLQKIDRDTQRCAYKFLGSPSTMSSTMSLNIHNGYNSYVTIQEGRGDENKDELVCVYENGRLLVDYSLDEIRQRAEISLVRKFVNSNTAVKTSNNSTNGVARTPASNGRQLRETSFR</sequence>
<evidence type="ECO:0000256" key="1">
    <source>
        <dbReference type="ARBA" id="ARBA00010897"/>
    </source>
</evidence>
<dbReference type="SUPFAM" id="SSF51690">
    <property type="entry name" value="Nicotinate/Quinolinate PRTase C-terminal domain-like"/>
    <property type="match status" value="1"/>
</dbReference>
<dbReference type="Pfam" id="PF04095">
    <property type="entry name" value="NAPRTase"/>
    <property type="match status" value="1"/>
</dbReference>
<dbReference type="GO" id="GO:0009435">
    <property type="term" value="P:NAD+ biosynthetic process"/>
    <property type="evidence" value="ECO:0007669"/>
    <property type="project" value="InterPro"/>
</dbReference>
<reference evidence="14" key="1">
    <citation type="submission" date="2022-11" db="UniProtKB">
        <authorList>
            <consortium name="WormBaseParasite"/>
        </authorList>
    </citation>
    <scope>IDENTIFICATION</scope>
</reference>
<feature type="domain" description="Nicotinamide phosphoribosyltransferase N-terminal" evidence="12">
    <location>
        <begin position="19"/>
        <end position="107"/>
    </location>
</feature>
<feature type="binding site" evidence="9">
    <location>
        <position position="236"/>
    </location>
    <ligand>
        <name>diphosphate</name>
        <dbReference type="ChEBI" id="CHEBI:33019"/>
    </ligand>
</feature>
<comment type="pathway">
    <text evidence="5">Cofactor biosynthesis; NAD(+) biosynthesis; nicotinamide D-ribonucleotide from 5-phospho-alpha-D-ribose 1-diphosphate and nicotinamide: step 1/1.</text>
</comment>
<accession>A0A915EHV3</accession>
<feature type="binding site" evidence="9">
    <location>
        <begin position="300"/>
        <end position="302"/>
    </location>
    <ligand>
        <name>beta-nicotinamide D-ribonucleotide</name>
        <dbReference type="ChEBI" id="CHEBI:14649"/>
    </ligand>
</feature>
<feature type="compositionally biased region" description="Polar residues" evidence="10">
    <location>
        <begin position="465"/>
        <end position="483"/>
    </location>
</feature>
<keyword evidence="4" id="KW-0808">Transferase</keyword>
<dbReference type="InterPro" id="IPR041525">
    <property type="entry name" value="N/Namide_PRibTrfase"/>
</dbReference>
<evidence type="ECO:0000259" key="12">
    <source>
        <dbReference type="Pfam" id="PF18127"/>
    </source>
</evidence>
<dbReference type="InterPro" id="IPR041529">
    <property type="entry name" value="DUF5598"/>
</dbReference>
<dbReference type="GO" id="GO:0047280">
    <property type="term" value="F:nicotinamide phosphoribosyltransferase activity"/>
    <property type="evidence" value="ECO:0007669"/>
    <property type="project" value="UniProtKB-EC"/>
</dbReference>
<keyword evidence="2" id="KW-0662">Pyridine nucleotide biosynthesis</keyword>
<evidence type="ECO:0000256" key="4">
    <source>
        <dbReference type="ARBA" id="ARBA00022679"/>
    </source>
</evidence>
<organism evidence="13 14">
    <name type="scientific">Ditylenchus dipsaci</name>
    <dbReference type="NCBI Taxonomy" id="166011"/>
    <lineage>
        <taxon>Eukaryota</taxon>
        <taxon>Metazoa</taxon>
        <taxon>Ecdysozoa</taxon>
        <taxon>Nematoda</taxon>
        <taxon>Chromadorea</taxon>
        <taxon>Rhabditida</taxon>
        <taxon>Tylenchina</taxon>
        <taxon>Tylenchomorpha</taxon>
        <taxon>Sphaerularioidea</taxon>
        <taxon>Anguinidae</taxon>
        <taxon>Anguininae</taxon>
        <taxon>Ditylenchus</taxon>
    </lineage>
</organism>
<dbReference type="Proteomes" id="UP000887574">
    <property type="component" value="Unplaced"/>
</dbReference>
<dbReference type="PANTHER" id="PTHR43816">
    <property type="entry name" value="NICOTINAMIDE PHOSPHORIBOSYLTRANSFERASE"/>
    <property type="match status" value="1"/>
</dbReference>
<feature type="binding site" evidence="9">
    <location>
        <position position="210"/>
    </location>
    <ligand>
        <name>beta-nicotinamide D-ribonucleotide</name>
        <dbReference type="ChEBI" id="CHEBI:14649"/>
    </ligand>
</feature>
<name>A0A915EHV3_9BILA</name>
<evidence type="ECO:0000259" key="11">
    <source>
        <dbReference type="Pfam" id="PF04095"/>
    </source>
</evidence>
<evidence type="ECO:0000256" key="2">
    <source>
        <dbReference type="ARBA" id="ARBA00022642"/>
    </source>
</evidence>
<dbReference type="InterPro" id="IPR016471">
    <property type="entry name" value="Nicotinamide_PRibTrfase"/>
</dbReference>
<dbReference type="AlphaFoldDB" id="A0A915EHV3"/>
<comment type="catalytic activity">
    <reaction evidence="8">
        <text>beta-nicotinamide D-ribonucleotide + diphosphate = 5-phospho-alpha-D-ribose 1-diphosphate + nicotinamide + H(+)</text>
        <dbReference type="Rhea" id="RHEA:16149"/>
        <dbReference type="ChEBI" id="CHEBI:14649"/>
        <dbReference type="ChEBI" id="CHEBI:15378"/>
        <dbReference type="ChEBI" id="CHEBI:17154"/>
        <dbReference type="ChEBI" id="CHEBI:33019"/>
        <dbReference type="ChEBI" id="CHEBI:58017"/>
        <dbReference type="EC" id="2.4.2.12"/>
    </reaction>
    <physiologicalReaction direction="right-to-left" evidence="8">
        <dbReference type="Rhea" id="RHEA:16151"/>
    </physiologicalReaction>
</comment>
<feature type="binding site" evidence="9">
    <location>
        <position position="381"/>
    </location>
    <ligand>
        <name>beta-nicotinamide D-ribonucleotide</name>
        <dbReference type="ChEBI" id="CHEBI:14649"/>
    </ligand>
</feature>
<feature type="binding site" evidence="9">
    <location>
        <position position="300"/>
    </location>
    <ligand>
        <name>diphosphate</name>
        <dbReference type="ChEBI" id="CHEBI:33019"/>
    </ligand>
</feature>
<evidence type="ECO:0000256" key="9">
    <source>
        <dbReference type="PIRSR" id="PIRSR005943-1"/>
    </source>
</evidence>
<proteinExistence type="inferred from homology"/>
<evidence type="ECO:0000256" key="7">
    <source>
        <dbReference type="ARBA" id="ARBA00035036"/>
    </source>
</evidence>
<keyword evidence="3" id="KW-0328">Glycosyltransferase</keyword>
<evidence type="ECO:0000256" key="8">
    <source>
        <dbReference type="ARBA" id="ARBA00047835"/>
    </source>
</evidence>
<feature type="domain" description="Nicotinate/nicotinamide phosphoribosyltransferase" evidence="11">
    <location>
        <begin position="191"/>
        <end position="390"/>
    </location>
</feature>
<evidence type="ECO:0000256" key="3">
    <source>
        <dbReference type="ARBA" id="ARBA00022676"/>
    </source>
</evidence>
<feature type="region of interest" description="Disordered" evidence="10">
    <location>
        <begin position="465"/>
        <end position="491"/>
    </location>
</feature>
<dbReference type="PANTHER" id="PTHR43816:SF1">
    <property type="entry name" value="NICOTINAMIDE PHOSPHORIBOSYLTRANSFERASE"/>
    <property type="match status" value="1"/>
</dbReference>
<dbReference type="PIRSF" id="PIRSF005943">
    <property type="entry name" value="NMPRT"/>
    <property type="match status" value="1"/>
</dbReference>
<feature type="binding site" evidence="9">
    <location>
        <position position="373"/>
    </location>
    <ligand>
        <name>beta-nicotinamide D-ribonucleotide</name>
        <dbReference type="ChEBI" id="CHEBI:14649"/>
    </ligand>
</feature>
<dbReference type="InterPro" id="IPR013785">
    <property type="entry name" value="Aldolase_TIM"/>
</dbReference>
<comment type="similarity">
    <text evidence="1">Belongs to the NAPRTase family.</text>
</comment>
<dbReference type="EC" id="2.4.2.12" evidence="6"/>
<evidence type="ECO:0000256" key="5">
    <source>
        <dbReference type="ARBA" id="ARBA00035007"/>
    </source>
</evidence>
<dbReference type="InterPro" id="IPR036068">
    <property type="entry name" value="Nicotinate_pribotase-like_C"/>
</dbReference>
<dbReference type="Pfam" id="PF18127">
    <property type="entry name" value="NAMPT_N"/>
    <property type="match status" value="1"/>
</dbReference>
<keyword evidence="13" id="KW-1185">Reference proteome</keyword>
<dbReference type="NCBIfam" id="NF006629">
    <property type="entry name" value="PRK09198.1"/>
    <property type="match status" value="1"/>
</dbReference>